<evidence type="ECO:0000313" key="3">
    <source>
        <dbReference type="Proteomes" id="UP000215902"/>
    </source>
</evidence>
<gene>
    <name evidence="1" type="ORF">BOX15_Mlig010066g2</name>
    <name evidence="2" type="ORF">BOX15_Mlig012083g1</name>
</gene>
<dbReference type="EMBL" id="NIVC01001401">
    <property type="protein sequence ID" value="PAA68360.1"/>
    <property type="molecule type" value="Genomic_DNA"/>
</dbReference>
<reference evidence="1 3" key="1">
    <citation type="submission" date="2017-06" db="EMBL/GenBank/DDBJ databases">
        <title>A platform for efficient transgenesis in Macrostomum lignano, a flatworm model organism for stem cell research.</title>
        <authorList>
            <person name="Berezikov E."/>
        </authorList>
    </citation>
    <scope>NUCLEOTIDE SEQUENCE [LARGE SCALE GENOMIC DNA]</scope>
    <source>
        <strain evidence="1">DV1</strain>
        <tissue evidence="1">Whole organism</tissue>
    </source>
</reference>
<keyword evidence="3" id="KW-1185">Reference proteome</keyword>
<evidence type="ECO:0000313" key="1">
    <source>
        <dbReference type="EMBL" id="PAA60496.1"/>
    </source>
</evidence>
<dbReference type="EMBL" id="NIVC01002145">
    <property type="protein sequence ID" value="PAA60496.1"/>
    <property type="molecule type" value="Genomic_DNA"/>
</dbReference>
<evidence type="ECO:0000313" key="2">
    <source>
        <dbReference type="EMBL" id="PAA68360.1"/>
    </source>
</evidence>
<comment type="caution">
    <text evidence="1">The sequence shown here is derived from an EMBL/GenBank/DDBJ whole genome shotgun (WGS) entry which is preliminary data.</text>
</comment>
<accession>A0A267EGA4</accession>
<name>A0A267EGA4_9PLAT</name>
<sequence length="88" mass="10082">MHALLEAKACLIHSALSRPVDGQQVVNCSELAKKLVLAEEKARRQYIENTRNAKLRPIYKLDEEKLQSDFRVLNLSVASCSRRLCRIM</sequence>
<dbReference type="AlphaFoldDB" id="A0A267EGA4"/>
<proteinExistence type="predicted"/>
<protein>
    <submittedName>
        <fullName evidence="1">Uncharacterized protein</fullName>
    </submittedName>
</protein>
<organism evidence="1 3">
    <name type="scientific">Macrostomum lignano</name>
    <dbReference type="NCBI Taxonomy" id="282301"/>
    <lineage>
        <taxon>Eukaryota</taxon>
        <taxon>Metazoa</taxon>
        <taxon>Spiralia</taxon>
        <taxon>Lophotrochozoa</taxon>
        <taxon>Platyhelminthes</taxon>
        <taxon>Rhabditophora</taxon>
        <taxon>Macrostomorpha</taxon>
        <taxon>Macrostomida</taxon>
        <taxon>Macrostomidae</taxon>
        <taxon>Macrostomum</taxon>
    </lineage>
</organism>
<dbReference type="Proteomes" id="UP000215902">
    <property type="component" value="Unassembled WGS sequence"/>
</dbReference>